<reference evidence="1" key="1">
    <citation type="submission" date="2021-12" db="EMBL/GenBank/DDBJ databases">
        <title>Prjna785345.</title>
        <authorList>
            <person name="Rujirawat T."/>
            <person name="Krajaejun T."/>
        </authorList>
    </citation>
    <scope>NUCLEOTIDE SEQUENCE</scope>
    <source>
        <strain evidence="1">Pi057C3</strain>
    </source>
</reference>
<evidence type="ECO:0000313" key="1">
    <source>
        <dbReference type="EMBL" id="KAJ0399283.1"/>
    </source>
</evidence>
<name>A0AAD5Q9T5_PYTIN</name>
<dbReference type="Proteomes" id="UP001209570">
    <property type="component" value="Unassembled WGS sequence"/>
</dbReference>
<evidence type="ECO:0000313" key="2">
    <source>
        <dbReference type="Proteomes" id="UP001209570"/>
    </source>
</evidence>
<comment type="caution">
    <text evidence="1">The sequence shown here is derived from an EMBL/GenBank/DDBJ whole genome shotgun (WGS) entry which is preliminary data.</text>
</comment>
<dbReference type="AlphaFoldDB" id="A0AAD5Q9T5"/>
<organism evidence="1 2">
    <name type="scientific">Pythium insidiosum</name>
    <name type="common">Pythiosis disease agent</name>
    <dbReference type="NCBI Taxonomy" id="114742"/>
    <lineage>
        <taxon>Eukaryota</taxon>
        <taxon>Sar</taxon>
        <taxon>Stramenopiles</taxon>
        <taxon>Oomycota</taxon>
        <taxon>Peronosporomycetes</taxon>
        <taxon>Pythiales</taxon>
        <taxon>Pythiaceae</taxon>
        <taxon>Pythium</taxon>
    </lineage>
</organism>
<accession>A0AAD5Q9T5</accession>
<protein>
    <submittedName>
        <fullName evidence="1">Uncharacterized protein</fullName>
    </submittedName>
</protein>
<gene>
    <name evidence="1" type="ORF">P43SY_001867</name>
</gene>
<dbReference type="EMBL" id="JAKCXM010000188">
    <property type="protein sequence ID" value="KAJ0399283.1"/>
    <property type="molecule type" value="Genomic_DNA"/>
</dbReference>
<sequence length="81" mass="8940">MWPRLSEYVAEIVAPADESPRAEIGEEIWSRFTNIVAPPAPAGDDAAADGGADEQELYISELERALLLKKKQNEQLSDRLS</sequence>
<keyword evidence="2" id="KW-1185">Reference proteome</keyword>
<proteinExistence type="predicted"/>